<comment type="caution">
    <text evidence="7">The sequence shown here is derived from an EMBL/GenBank/DDBJ whole genome shotgun (WGS) entry which is preliminary data.</text>
</comment>
<feature type="transmembrane region" description="Helical" evidence="6">
    <location>
        <begin position="87"/>
        <end position="107"/>
    </location>
</feature>
<dbReference type="RefSeq" id="WP_185127125.1">
    <property type="nucleotide sequence ID" value="NZ_JACJVO010000001.1"/>
</dbReference>
<evidence type="ECO:0000313" key="7">
    <source>
        <dbReference type="EMBL" id="MBB6729459.1"/>
    </source>
</evidence>
<reference evidence="7 8" key="1">
    <citation type="submission" date="2020-08" db="EMBL/GenBank/DDBJ databases">
        <title>Cohnella phylogeny.</title>
        <authorList>
            <person name="Dunlap C."/>
        </authorList>
    </citation>
    <scope>NUCLEOTIDE SEQUENCE [LARGE SCALE GENOMIC DNA]</scope>
    <source>
        <strain evidence="7 8">CBP 2801</strain>
    </source>
</reference>
<dbReference type="InterPro" id="IPR017039">
    <property type="entry name" value="Virul_fac_BrkB"/>
</dbReference>
<feature type="transmembrane region" description="Helical" evidence="6">
    <location>
        <begin position="31"/>
        <end position="53"/>
    </location>
</feature>
<evidence type="ECO:0000256" key="2">
    <source>
        <dbReference type="ARBA" id="ARBA00022475"/>
    </source>
</evidence>
<organism evidence="7 8">
    <name type="scientific">Cohnella zeiphila</name>
    <dbReference type="NCBI Taxonomy" id="2761120"/>
    <lineage>
        <taxon>Bacteria</taxon>
        <taxon>Bacillati</taxon>
        <taxon>Bacillota</taxon>
        <taxon>Bacilli</taxon>
        <taxon>Bacillales</taxon>
        <taxon>Paenibacillaceae</taxon>
        <taxon>Cohnella</taxon>
    </lineage>
</organism>
<feature type="transmembrane region" description="Helical" evidence="6">
    <location>
        <begin position="204"/>
        <end position="226"/>
    </location>
</feature>
<keyword evidence="8" id="KW-1185">Reference proteome</keyword>
<sequence>MRSVYSIIRSLITRSREDDLPSLAAQLSYHLILAFFPFLIFVFSLIGFFRLSVEDTMNELIRLLPKDVGLLIANNVSEATSDRNGTLLSVGLIGSVWTASGGINALIKGLNKAYGEPETRRYWVVRLVTVAATLALAGVIVLTMGLLVFGQAIEQHGFAYLGVPERWWKTWNVLQITVPVLAMFCVFLLFYRMMPNRRLTWSEAMPGSAFASVGWIAASVLFSFYVNNFGHYAKTYGSLGAIIALLVWLYMSSLTVLLGGELNAALASKR</sequence>
<proteinExistence type="predicted"/>
<dbReference type="GO" id="GO:0005886">
    <property type="term" value="C:plasma membrane"/>
    <property type="evidence" value="ECO:0007669"/>
    <property type="project" value="UniProtKB-SubCell"/>
</dbReference>
<keyword evidence="2" id="KW-1003">Cell membrane</keyword>
<dbReference type="AlphaFoldDB" id="A0A7X0VT37"/>
<feature type="transmembrane region" description="Helical" evidence="6">
    <location>
        <begin position="238"/>
        <end position="260"/>
    </location>
</feature>
<comment type="subcellular location">
    <subcellularLocation>
        <location evidence="1">Cell membrane</location>
        <topology evidence="1">Multi-pass membrane protein</topology>
    </subcellularLocation>
</comment>
<dbReference type="PANTHER" id="PTHR30213">
    <property type="entry name" value="INNER MEMBRANE PROTEIN YHJD"/>
    <property type="match status" value="1"/>
</dbReference>
<keyword evidence="3 6" id="KW-0812">Transmembrane</keyword>
<name>A0A7X0VT37_9BACL</name>
<evidence type="ECO:0000256" key="1">
    <source>
        <dbReference type="ARBA" id="ARBA00004651"/>
    </source>
</evidence>
<feature type="transmembrane region" description="Helical" evidence="6">
    <location>
        <begin position="127"/>
        <end position="153"/>
    </location>
</feature>
<keyword evidence="4 6" id="KW-1133">Transmembrane helix</keyword>
<evidence type="ECO:0000256" key="3">
    <source>
        <dbReference type="ARBA" id="ARBA00022692"/>
    </source>
</evidence>
<evidence type="ECO:0000313" key="8">
    <source>
        <dbReference type="Proteomes" id="UP000564644"/>
    </source>
</evidence>
<evidence type="ECO:0000256" key="6">
    <source>
        <dbReference type="SAM" id="Phobius"/>
    </source>
</evidence>
<accession>A0A7X0VT37</accession>
<dbReference type="EMBL" id="JACJVO010000001">
    <property type="protein sequence ID" value="MBB6729459.1"/>
    <property type="molecule type" value="Genomic_DNA"/>
</dbReference>
<dbReference type="Proteomes" id="UP000564644">
    <property type="component" value="Unassembled WGS sequence"/>
</dbReference>
<evidence type="ECO:0000256" key="4">
    <source>
        <dbReference type="ARBA" id="ARBA00022989"/>
    </source>
</evidence>
<protein>
    <submittedName>
        <fullName evidence="7">YihY/virulence factor BrkB family protein</fullName>
    </submittedName>
</protein>
<dbReference type="PANTHER" id="PTHR30213:SF0">
    <property type="entry name" value="UPF0761 MEMBRANE PROTEIN YIHY"/>
    <property type="match status" value="1"/>
</dbReference>
<feature type="transmembrane region" description="Helical" evidence="6">
    <location>
        <begin position="173"/>
        <end position="192"/>
    </location>
</feature>
<dbReference type="Pfam" id="PF03631">
    <property type="entry name" value="Virul_fac_BrkB"/>
    <property type="match status" value="1"/>
</dbReference>
<dbReference type="NCBIfam" id="TIGR00765">
    <property type="entry name" value="yihY_not_rbn"/>
    <property type="match status" value="1"/>
</dbReference>
<dbReference type="PIRSF" id="PIRSF035875">
    <property type="entry name" value="RNase_BN"/>
    <property type="match status" value="1"/>
</dbReference>
<gene>
    <name evidence="7" type="ORF">H7C18_00930</name>
</gene>
<keyword evidence="5 6" id="KW-0472">Membrane</keyword>
<evidence type="ECO:0000256" key="5">
    <source>
        <dbReference type="ARBA" id="ARBA00023136"/>
    </source>
</evidence>